<evidence type="ECO:0000313" key="2">
    <source>
        <dbReference type="EMBL" id="KAA6397376.1"/>
    </source>
</evidence>
<feature type="region of interest" description="Disordered" evidence="1">
    <location>
        <begin position="73"/>
        <end position="111"/>
    </location>
</feature>
<dbReference type="Proteomes" id="UP000324800">
    <property type="component" value="Unassembled WGS sequence"/>
</dbReference>
<proteinExistence type="predicted"/>
<sequence>MKTPKLIPQTMIKKSAELIEGKCLKPQINYTSPQVDLEELIRLRTENAIIKQQHLDSIKQIEKYKEKIKIFKQKKQAEESQRQPQTPPQAENPELYAEEIPEVRFNQTDLW</sequence>
<evidence type="ECO:0000313" key="3">
    <source>
        <dbReference type="Proteomes" id="UP000324800"/>
    </source>
</evidence>
<dbReference type="AlphaFoldDB" id="A0A5J4WS24"/>
<accession>A0A5J4WS24</accession>
<comment type="caution">
    <text evidence="2">The sequence shown here is derived from an EMBL/GenBank/DDBJ whole genome shotgun (WGS) entry which is preliminary data.</text>
</comment>
<reference evidence="2 3" key="1">
    <citation type="submission" date="2019-03" db="EMBL/GenBank/DDBJ databases">
        <title>Single cell metagenomics reveals metabolic interactions within the superorganism composed of flagellate Streblomastix strix and complex community of Bacteroidetes bacteria on its surface.</title>
        <authorList>
            <person name="Treitli S.C."/>
            <person name="Kolisko M."/>
            <person name="Husnik F."/>
            <person name="Keeling P."/>
            <person name="Hampl V."/>
        </authorList>
    </citation>
    <scope>NUCLEOTIDE SEQUENCE [LARGE SCALE GENOMIC DNA]</scope>
    <source>
        <strain evidence="2">ST1C</strain>
    </source>
</reference>
<protein>
    <submittedName>
        <fullName evidence="2">Uncharacterized protein</fullName>
    </submittedName>
</protein>
<evidence type="ECO:0000256" key="1">
    <source>
        <dbReference type="SAM" id="MobiDB-lite"/>
    </source>
</evidence>
<organism evidence="2 3">
    <name type="scientific">Streblomastix strix</name>
    <dbReference type="NCBI Taxonomy" id="222440"/>
    <lineage>
        <taxon>Eukaryota</taxon>
        <taxon>Metamonada</taxon>
        <taxon>Preaxostyla</taxon>
        <taxon>Oxymonadida</taxon>
        <taxon>Streblomastigidae</taxon>
        <taxon>Streblomastix</taxon>
    </lineage>
</organism>
<dbReference type="EMBL" id="SNRW01001195">
    <property type="protein sequence ID" value="KAA6397376.1"/>
    <property type="molecule type" value="Genomic_DNA"/>
</dbReference>
<gene>
    <name evidence="2" type="ORF">EZS28_007097</name>
</gene>
<name>A0A5J4WS24_9EUKA</name>